<dbReference type="AlphaFoldDB" id="A0AA88YJB9"/>
<reference evidence="3" key="1">
    <citation type="submission" date="2019-08" db="EMBL/GenBank/DDBJ databases">
        <title>The improved chromosome-level genome for the pearl oyster Pinctada fucata martensii using PacBio sequencing and Hi-C.</title>
        <authorList>
            <person name="Zheng Z."/>
        </authorList>
    </citation>
    <scope>NUCLEOTIDE SEQUENCE</scope>
    <source>
        <strain evidence="3">ZZ-2019</strain>
        <tissue evidence="3">Adductor muscle</tissue>
    </source>
</reference>
<evidence type="ECO:0000259" key="2">
    <source>
        <dbReference type="PROSITE" id="PS50119"/>
    </source>
</evidence>
<protein>
    <recommendedName>
        <fullName evidence="2">B box-type domain-containing protein</fullName>
    </recommendedName>
</protein>
<keyword evidence="1" id="KW-0479">Metal-binding</keyword>
<dbReference type="Gene3D" id="3.30.160.60">
    <property type="entry name" value="Classic Zinc Finger"/>
    <property type="match status" value="1"/>
</dbReference>
<dbReference type="GO" id="GO:0008270">
    <property type="term" value="F:zinc ion binding"/>
    <property type="evidence" value="ECO:0007669"/>
    <property type="project" value="UniProtKB-KW"/>
</dbReference>
<dbReference type="SMART" id="SM00336">
    <property type="entry name" value="BBOX"/>
    <property type="match status" value="1"/>
</dbReference>
<accession>A0AA88YJB9</accession>
<dbReference type="PANTHER" id="PTHR25462">
    <property type="entry name" value="BONUS, ISOFORM C-RELATED"/>
    <property type="match status" value="1"/>
</dbReference>
<dbReference type="Pfam" id="PF00643">
    <property type="entry name" value="zf-B_box"/>
    <property type="match status" value="1"/>
</dbReference>
<dbReference type="InterPro" id="IPR047153">
    <property type="entry name" value="TRIM45/56/19-like"/>
</dbReference>
<dbReference type="PANTHER" id="PTHR25462:SF296">
    <property type="entry name" value="MEIOTIC P26, ISOFORM F"/>
    <property type="match status" value="1"/>
</dbReference>
<keyword evidence="1" id="KW-0863">Zinc-finger</keyword>
<keyword evidence="1" id="KW-0862">Zinc</keyword>
<dbReference type="InterPro" id="IPR011042">
    <property type="entry name" value="6-blade_b-propeller_TolB-like"/>
</dbReference>
<feature type="domain" description="B box-type" evidence="2">
    <location>
        <begin position="11"/>
        <end position="52"/>
    </location>
</feature>
<dbReference type="PROSITE" id="PS50119">
    <property type="entry name" value="ZF_BBOX"/>
    <property type="match status" value="1"/>
</dbReference>
<keyword evidence="4" id="KW-1185">Reference proteome</keyword>
<evidence type="ECO:0000313" key="3">
    <source>
        <dbReference type="EMBL" id="KAK3106319.1"/>
    </source>
</evidence>
<dbReference type="Gene3D" id="2.120.10.30">
    <property type="entry name" value="TolB, C-terminal domain"/>
    <property type="match status" value="1"/>
</dbReference>
<evidence type="ECO:0000313" key="4">
    <source>
        <dbReference type="Proteomes" id="UP001186944"/>
    </source>
</evidence>
<sequence length="498" mass="57421">MAESKFYSVQKALNTCSDHEHEEVEMYCRTCKKSICTKCVKGDHLGHDWETLTKIAKEIRKQTSNKKLKVESVSKSIFVGIKEMLDFLSSESENELTHNCSQMESRRKRIIEFVNKSFDEMKSDCEKNHTSRMDKIQERTTQVESKRKRIQFLIENMEIGAQDYTDLDLIELHDEIQSLLYELQDLATLPYDVNDRMIYSPGPSDMSIIEQLLGTVEVDKSRPEIIFEKEFKMCDTRVSCIHLLSENEGWVHPMKTTINHLVDASGNIGNSVDLGCRVYNFAVSEDDTMYFCDFEKTQSVDKTDKHGIISTLFSTSPLIPLQVNLTRSEDLLITLVDENTFDMNSTSRRLVRRTSMTGEAIMEYEHDNDGTTPQFCKPACPIELHNGNICVINETENDATDTVYCLDFRGKVLFIYRGFDDNFNPLYMCCDKVGNIMISDACNRRVHVIDSNGEFVRYLLSKESFTENIFAIDIFGRKLWIGSSKTERIKVFRLGYAF</sequence>
<dbReference type="SUPFAM" id="SSF57845">
    <property type="entry name" value="B-box zinc-binding domain"/>
    <property type="match status" value="1"/>
</dbReference>
<dbReference type="EMBL" id="VSWD01000003">
    <property type="protein sequence ID" value="KAK3106319.1"/>
    <property type="molecule type" value="Genomic_DNA"/>
</dbReference>
<name>A0AA88YJB9_PINIB</name>
<organism evidence="3 4">
    <name type="scientific">Pinctada imbricata</name>
    <name type="common">Atlantic pearl-oyster</name>
    <name type="synonym">Pinctada martensii</name>
    <dbReference type="NCBI Taxonomy" id="66713"/>
    <lineage>
        <taxon>Eukaryota</taxon>
        <taxon>Metazoa</taxon>
        <taxon>Spiralia</taxon>
        <taxon>Lophotrochozoa</taxon>
        <taxon>Mollusca</taxon>
        <taxon>Bivalvia</taxon>
        <taxon>Autobranchia</taxon>
        <taxon>Pteriomorphia</taxon>
        <taxon>Pterioida</taxon>
        <taxon>Pterioidea</taxon>
        <taxon>Pteriidae</taxon>
        <taxon>Pinctada</taxon>
    </lineage>
</organism>
<evidence type="ECO:0000256" key="1">
    <source>
        <dbReference type="PROSITE-ProRule" id="PRU00024"/>
    </source>
</evidence>
<gene>
    <name evidence="3" type="ORF">FSP39_017647</name>
</gene>
<proteinExistence type="predicted"/>
<dbReference type="InterPro" id="IPR000315">
    <property type="entry name" value="Znf_B-box"/>
</dbReference>
<dbReference type="Proteomes" id="UP001186944">
    <property type="component" value="Unassembled WGS sequence"/>
</dbReference>
<comment type="caution">
    <text evidence="3">The sequence shown here is derived from an EMBL/GenBank/DDBJ whole genome shotgun (WGS) entry which is preliminary data.</text>
</comment>
<dbReference type="SUPFAM" id="SSF63829">
    <property type="entry name" value="Calcium-dependent phosphotriesterase"/>
    <property type="match status" value="1"/>
</dbReference>